<dbReference type="AlphaFoldDB" id="A0A9W5TY63"/>
<dbReference type="InterPro" id="IPR051804">
    <property type="entry name" value="Carb_Metab_Reg_Kinase/Isom"/>
</dbReference>
<feature type="binding site" evidence="8">
    <location>
        <position position="175"/>
    </location>
    <ligand>
        <name>Zn(2+)</name>
        <dbReference type="ChEBI" id="CHEBI:29105"/>
    </ligand>
</feature>
<comment type="caution">
    <text evidence="12">The sequence shown here is derived from an EMBL/GenBank/DDBJ whole genome shotgun (WGS) entry which is preliminary data.</text>
</comment>
<dbReference type="PANTHER" id="PTHR42742">
    <property type="entry name" value="TRANSCRIPTIONAL REPRESSOR MPRA"/>
    <property type="match status" value="1"/>
</dbReference>
<reference evidence="12" key="2">
    <citation type="submission" date="2020-09" db="EMBL/GenBank/DDBJ databases">
        <authorList>
            <person name="Sun Q."/>
            <person name="Zhou Y."/>
        </authorList>
    </citation>
    <scope>NUCLEOTIDE SEQUENCE</scope>
    <source>
        <strain evidence="12">CGMCC 1.15454</strain>
    </source>
</reference>
<comment type="catalytic activity">
    <reaction evidence="1 7">
        <text>D-mannose 6-phosphate = D-fructose 6-phosphate</text>
        <dbReference type="Rhea" id="RHEA:12356"/>
        <dbReference type="ChEBI" id="CHEBI:58735"/>
        <dbReference type="ChEBI" id="CHEBI:61527"/>
        <dbReference type="EC" id="5.3.1.8"/>
    </reaction>
</comment>
<feature type="domain" description="Phosphomannose isomerase type I catalytic" evidence="10">
    <location>
        <begin position="7"/>
        <end position="110"/>
    </location>
</feature>
<evidence type="ECO:0000313" key="12">
    <source>
        <dbReference type="EMBL" id="GGB43608.1"/>
    </source>
</evidence>
<dbReference type="GO" id="GO:0004476">
    <property type="term" value="F:mannose-6-phosphate isomerase activity"/>
    <property type="evidence" value="ECO:0007669"/>
    <property type="project" value="UniProtKB-UniRule"/>
</dbReference>
<keyword evidence="13" id="KW-1185">Reference proteome</keyword>
<comment type="cofactor">
    <cofactor evidence="8">
        <name>Zn(2+)</name>
        <dbReference type="ChEBI" id="CHEBI:29105"/>
    </cofactor>
    <text evidence="8">Binds 1 zinc ion per subunit.</text>
</comment>
<dbReference type="EMBL" id="BMJD01000015">
    <property type="protein sequence ID" value="GGB43608.1"/>
    <property type="molecule type" value="Genomic_DNA"/>
</dbReference>
<evidence type="ECO:0000313" key="13">
    <source>
        <dbReference type="Proteomes" id="UP000621492"/>
    </source>
</evidence>
<evidence type="ECO:0000256" key="5">
    <source>
        <dbReference type="ARBA" id="ARBA00022833"/>
    </source>
</evidence>
<protein>
    <recommendedName>
        <fullName evidence="3 7">Mannose-6-phosphate isomerase</fullName>
        <ecNumber evidence="3 7">5.3.1.8</ecNumber>
    </recommendedName>
</protein>
<keyword evidence="5 7" id="KW-0862">Zinc</keyword>
<evidence type="ECO:0000259" key="11">
    <source>
        <dbReference type="Pfam" id="PF21621"/>
    </source>
</evidence>
<evidence type="ECO:0000256" key="2">
    <source>
        <dbReference type="ARBA" id="ARBA00010772"/>
    </source>
</evidence>
<dbReference type="InterPro" id="IPR046457">
    <property type="entry name" value="PMI_typeI_cat"/>
</dbReference>
<proteinExistence type="inferred from homology"/>
<keyword evidence="6 7" id="KW-0413">Isomerase</keyword>
<evidence type="ECO:0000256" key="3">
    <source>
        <dbReference type="ARBA" id="ARBA00011956"/>
    </source>
</evidence>
<dbReference type="Gene3D" id="2.60.120.10">
    <property type="entry name" value="Jelly Rolls"/>
    <property type="match status" value="2"/>
</dbReference>
<feature type="active site" evidence="9">
    <location>
        <position position="195"/>
    </location>
</feature>
<name>A0A9W5TY63_9BACI</name>
<dbReference type="GO" id="GO:0008270">
    <property type="term" value="F:zinc ion binding"/>
    <property type="evidence" value="ECO:0007669"/>
    <property type="project" value="UniProtKB-UniRule"/>
</dbReference>
<dbReference type="InterPro" id="IPR014710">
    <property type="entry name" value="RmlC-like_jellyroll"/>
</dbReference>
<organism evidence="12 13">
    <name type="scientific">Lentibacillus populi</name>
    <dbReference type="NCBI Taxonomy" id="1827502"/>
    <lineage>
        <taxon>Bacteria</taxon>
        <taxon>Bacillati</taxon>
        <taxon>Bacillota</taxon>
        <taxon>Bacilli</taxon>
        <taxon>Bacillales</taxon>
        <taxon>Bacillaceae</taxon>
        <taxon>Lentibacillus</taxon>
    </lineage>
</organism>
<feature type="binding site" evidence="8">
    <location>
        <position position="100"/>
    </location>
    <ligand>
        <name>Zn(2+)</name>
        <dbReference type="ChEBI" id="CHEBI:29105"/>
    </ligand>
</feature>
<evidence type="ECO:0000256" key="9">
    <source>
        <dbReference type="PIRSR" id="PIRSR036894-2"/>
    </source>
</evidence>
<dbReference type="Pfam" id="PF20511">
    <property type="entry name" value="PMI_typeI_cat"/>
    <property type="match status" value="1"/>
</dbReference>
<dbReference type="InterPro" id="IPR049071">
    <property type="entry name" value="MPI_cupin_dom"/>
</dbReference>
<sequence>MYQEPIFLKPVLQERIWGGSKLSTLYGYEIPSDKTGEAWVISAHDNGPSMITNGPLAGKTLADAWKEHGELFNKREDNKEAFPLLVKILDADDDLSVQVHPDDQFAREVEDQPYGKTECWYVLHAEPGAEIVLGHHAKSKEELASRMNNGEWDKLLKHVSVKAGDFIYVPSGTIHAIGKGIVILETQQSSDITYRVYDYDRVGADGHKRELHLERAKEVITVPYQQAVPRQQEETLGDLTVKKLVEEKYFSVYHWMLNGETVRNQDQDFLQVSVINGSATMKIDGKAYNLVKGNHFILPHGIKEYEIAGKAEFVLSHT</sequence>
<evidence type="ECO:0000256" key="4">
    <source>
        <dbReference type="ARBA" id="ARBA00022723"/>
    </source>
</evidence>
<accession>A0A9W5TY63</accession>
<reference evidence="12" key="1">
    <citation type="journal article" date="2014" name="Int. J. Syst. Evol. Microbiol.">
        <title>Complete genome sequence of Corynebacterium casei LMG S-19264T (=DSM 44701T), isolated from a smear-ripened cheese.</title>
        <authorList>
            <consortium name="US DOE Joint Genome Institute (JGI-PGF)"/>
            <person name="Walter F."/>
            <person name="Albersmeier A."/>
            <person name="Kalinowski J."/>
            <person name="Ruckert C."/>
        </authorList>
    </citation>
    <scope>NUCLEOTIDE SEQUENCE</scope>
    <source>
        <strain evidence="12">CGMCC 1.15454</strain>
    </source>
</reference>
<evidence type="ECO:0000256" key="8">
    <source>
        <dbReference type="PIRSR" id="PIRSR036894-1"/>
    </source>
</evidence>
<evidence type="ECO:0000256" key="6">
    <source>
        <dbReference type="ARBA" id="ARBA00023235"/>
    </source>
</evidence>
<evidence type="ECO:0000259" key="10">
    <source>
        <dbReference type="Pfam" id="PF20511"/>
    </source>
</evidence>
<dbReference type="SUPFAM" id="SSF51182">
    <property type="entry name" value="RmlC-like cupins"/>
    <property type="match status" value="1"/>
</dbReference>
<evidence type="ECO:0000256" key="1">
    <source>
        <dbReference type="ARBA" id="ARBA00000757"/>
    </source>
</evidence>
<dbReference type="InterPro" id="IPR014628">
    <property type="entry name" value="Man6P_isomerase_Firm_short"/>
</dbReference>
<dbReference type="InterPro" id="IPR001250">
    <property type="entry name" value="Man6P_Isoase-1"/>
</dbReference>
<dbReference type="NCBIfam" id="TIGR00218">
    <property type="entry name" value="manA"/>
    <property type="match status" value="1"/>
</dbReference>
<comment type="similarity">
    <text evidence="2 7">Belongs to the mannose-6-phosphate isomerase type 1 family.</text>
</comment>
<dbReference type="PANTHER" id="PTHR42742:SF3">
    <property type="entry name" value="FRUCTOKINASE"/>
    <property type="match status" value="1"/>
</dbReference>
<dbReference type="EC" id="5.3.1.8" evidence="3 7"/>
<dbReference type="RefSeq" id="WP_102414786.1">
    <property type="nucleotide sequence ID" value="NZ_BMJD01000015.1"/>
</dbReference>
<evidence type="ECO:0000256" key="7">
    <source>
        <dbReference type="PIRNR" id="PIRNR036894"/>
    </source>
</evidence>
<dbReference type="InterPro" id="IPR011051">
    <property type="entry name" value="RmlC_Cupin_sf"/>
</dbReference>
<dbReference type="GO" id="GO:0005975">
    <property type="term" value="P:carbohydrate metabolic process"/>
    <property type="evidence" value="ECO:0007669"/>
    <property type="project" value="UniProtKB-UniRule"/>
</dbReference>
<keyword evidence="4 7" id="KW-0479">Metal-binding</keyword>
<gene>
    <name evidence="12" type="primary">manA</name>
    <name evidence="12" type="ORF">GCM10011409_21480</name>
</gene>
<dbReference type="CDD" id="cd07010">
    <property type="entry name" value="cupin_PMI_type_I_N_bac"/>
    <property type="match status" value="1"/>
</dbReference>
<dbReference type="Proteomes" id="UP000621492">
    <property type="component" value="Unassembled WGS sequence"/>
</dbReference>
<dbReference type="Pfam" id="PF21621">
    <property type="entry name" value="MPI_cupin_dom"/>
    <property type="match status" value="1"/>
</dbReference>
<dbReference type="PIRSF" id="PIRSF036894">
    <property type="entry name" value="PMI_Firm_short"/>
    <property type="match status" value="1"/>
</dbReference>
<feature type="domain" description="Mannose-6-phosphate isomerase cupin" evidence="11">
    <location>
        <begin position="241"/>
        <end position="317"/>
    </location>
</feature>
<feature type="binding site" evidence="8">
    <location>
        <position position="118"/>
    </location>
    <ligand>
        <name>Zn(2+)</name>
        <dbReference type="ChEBI" id="CHEBI:29105"/>
    </ligand>
</feature>